<keyword evidence="2" id="KW-1185">Reference proteome</keyword>
<evidence type="ECO:0000313" key="1">
    <source>
        <dbReference type="EMBL" id="KAF0918512.1"/>
    </source>
</evidence>
<organism evidence="1 2">
    <name type="scientific">Oryza meyeriana var. granulata</name>
    <dbReference type="NCBI Taxonomy" id="110450"/>
    <lineage>
        <taxon>Eukaryota</taxon>
        <taxon>Viridiplantae</taxon>
        <taxon>Streptophyta</taxon>
        <taxon>Embryophyta</taxon>
        <taxon>Tracheophyta</taxon>
        <taxon>Spermatophyta</taxon>
        <taxon>Magnoliopsida</taxon>
        <taxon>Liliopsida</taxon>
        <taxon>Poales</taxon>
        <taxon>Poaceae</taxon>
        <taxon>BOP clade</taxon>
        <taxon>Oryzoideae</taxon>
        <taxon>Oryzeae</taxon>
        <taxon>Oryzinae</taxon>
        <taxon>Oryza</taxon>
        <taxon>Oryza meyeriana</taxon>
    </lineage>
</organism>
<evidence type="ECO:0000313" key="2">
    <source>
        <dbReference type="Proteomes" id="UP000479710"/>
    </source>
</evidence>
<dbReference type="EMBL" id="SPHZ02000005">
    <property type="protein sequence ID" value="KAF0918512.1"/>
    <property type="molecule type" value="Genomic_DNA"/>
</dbReference>
<name>A0A6G1E1Z3_9ORYZ</name>
<accession>A0A6G1E1Z3</accession>
<protein>
    <submittedName>
        <fullName evidence="1">Uncharacterized protein</fullName>
    </submittedName>
</protein>
<proteinExistence type="predicted"/>
<reference evidence="1 2" key="1">
    <citation type="submission" date="2019-11" db="EMBL/GenBank/DDBJ databases">
        <title>Whole genome sequence of Oryza granulata.</title>
        <authorList>
            <person name="Li W."/>
        </authorList>
    </citation>
    <scope>NUCLEOTIDE SEQUENCE [LARGE SCALE GENOMIC DNA]</scope>
    <source>
        <strain evidence="2">cv. Menghai</strain>
        <tissue evidence="1">Leaf</tissue>
    </source>
</reference>
<dbReference type="AlphaFoldDB" id="A0A6G1E1Z3"/>
<dbReference type="Proteomes" id="UP000479710">
    <property type="component" value="Unassembled WGS sequence"/>
</dbReference>
<gene>
    <name evidence="1" type="ORF">E2562_024775</name>
</gene>
<sequence>MPTGNATIDKGCGLRNYSLWRCSLSLGAWSLALVVAGSSPALRTLALRETVTLPMSGFRISARRKLWRWRDKLNLKEPVL</sequence>
<comment type="caution">
    <text evidence="1">The sequence shown here is derived from an EMBL/GenBank/DDBJ whole genome shotgun (WGS) entry which is preliminary data.</text>
</comment>